<dbReference type="SMART" id="SM00369">
    <property type="entry name" value="LRR_TYP"/>
    <property type="match status" value="5"/>
</dbReference>
<accession>A0A8K0K9C6</accession>
<reference evidence="6" key="1">
    <citation type="submission" date="2013-04" db="EMBL/GenBank/DDBJ databases">
        <authorList>
            <person name="Qu J."/>
            <person name="Murali S.C."/>
            <person name="Bandaranaike D."/>
            <person name="Bellair M."/>
            <person name="Blankenburg K."/>
            <person name="Chao H."/>
            <person name="Dinh H."/>
            <person name="Doddapaneni H."/>
            <person name="Downs B."/>
            <person name="Dugan-Rocha S."/>
            <person name="Elkadiri S."/>
            <person name="Gnanaolivu R.D."/>
            <person name="Hernandez B."/>
            <person name="Javaid M."/>
            <person name="Jayaseelan J.C."/>
            <person name="Lee S."/>
            <person name="Li M."/>
            <person name="Ming W."/>
            <person name="Munidasa M."/>
            <person name="Muniz J."/>
            <person name="Nguyen L."/>
            <person name="Ongeri F."/>
            <person name="Osuji N."/>
            <person name="Pu L.-L."/>
            <person name="Puazo M."/>
            <person name="Qu C."/>
            <person name="Quiroz J."/>
            <person name="Raj R."/>
            <person name="Weissenberger G."/>
            <person name="Xin Y."/>
            <person name="Zou X."/>
            <person name="Han Y."/>
            <person name="Richards S."/>
            <person name="Worley K."/>
            <person name="Muzny D."/>
            <person name="Gibbs R."/>
        </authorList>
    </citation>
    <scope>NUCLEOTIDE SEQUENCE</scope>
    <source>
        <strain evidence="6">Sampled in the wild</strain>
    </source>
</reference>
<feature type="region of interest" description="Disordered" evidence="3">
    <location>
        <begin position="468"/>
        <end position="491"/>
    </location>
</feature>
<feature type="transmembrane region" description="Helical" evidence="4">
    <location>
        <begin position="369"/>
        <end position="391"/>
    </location>
</feature>
<dbReference type="InterPro" id="IPR032675">
    <property type="entry name" value="LRR_dom_sf"/>
</dbReference>
<dbReference type="PRINTS" id="PR00019">
    <property type="entry name" value="LEURICHRPT"/>
</dbReference>
<evidence type="ECO:0000256" key="3">
    <source>
        <dbReference type="SAM" id="MobiDB-lite"/>
    </source>
</evidence>
<keyword evidence="4" id="KW-0812">Transmembrane</keyword>
<dbReference type="InterPro" id="IPR003591">
    <property type="entry name" value="Leu-rich_rpt_typical-subtyp"/>
</dbReference>
<dbReference type="PANTHER" id="PTHR24366">
    <property type="entry name" value="IG(IMMUNOGLOBULIN) AND LRR(LEUCINE RICH REPEAT) DOMAINS"/>
    <property type="match status" value="1"/>
</dbReference>
<comment type="caution">
    <text evidence="6">The sequence shown here is derived from an EMBL/GenBank/DDBJ whole genome shotgun (WGS) entry which is preliminary data.</text>
</comment>
<keyword evidence="5" id="KW-0732">Signal</keyword>
<feature type="region of interest" description="Disordered" evidence="3">
    <location>
        <begin position="418"/>
        <end position="443"/>
    </location>
</feature>
<proteinExistence type="predicted"/>
<keyword evidence="1" id="KW-0433">Leucine-rich repeat</keyword>
<organism evidence="6 7">
    <name type="scientific">Ladona fulva</name>
    <name type="common">Scarce chaser dragonfly</name>
    <name type="synonym">Libellula fulva</name>
    <dbReference type="NCBI Taxonomy" id="123851"/>
    <lineage>
        <taxon>Eukaryota</taxon>
        <taxon>Metazoa</taxon>
        <taxon>Ecdysozoa</taxon>
        <taxon>Arthropoda</taxon>
        <taxon>Hexapoda</taxon>
        <taxon>Insecta</taxon>
        <taxon>Pterygota</taxon>
        <taxon>Palaeoptera</taxon>
        <taxon>Odonata</taxon>
        <taxon>Epiprocta</taxon>
        <taxon>Anisoptera</taxon>
        <taxon>Libelluloidea</taxon>
        <taxon>Libellulidae</taxon>
        <taxon>Ladona</taxon>
    </lineage>
</organism>
<dbReference type="Pfam" id="PF13855">
    <property type="entry name" value="LRR_8"/>
    <property type="match status" value="1"/>
</dbReference>
<evidence type="ECO:0000256" key="2">
    <source>
        <dbReference type="ARBA" id="ARBA00022737"/>
    </source>
</evidence>
<evidence type="ECO:0000313" key="7">
    <source>
        <dbReference type="Proteomes" id="UP000792457"/>
    </source>
</evidence>
<keyword evidence="4" id="KW-0472">Membrane</keyword>
<feature type="compositionally biased region" description="Basic and acidic residues" evidence="3">
    <location>
        <begin position="434"/>
        <end position="443"/>
    </location>
</feature>
<dbReference type="Gene3D" id="3.80.10.10">
    <property type="entry name" value="Ribonuclease Inhibitor"/>
    <property type="match status" value="2"/>
</dbReference>
<keyword evidence="2" id="KW-0677">Repeat</keyword>
<dbReference type="InterPro" id="IPR001611">
    <property type="entry name" value="Leu-rich_rpt"/>
</dbReference>
<dbReference type="EMBL" id="KZ308512">
    <property type="protein sequence ID" value="KAG8230792.1"/>
    <property type="molecule type" value="Genomic_DNA"/>
</dbReference>
<evidence type="ECO:0000256" key="4">
    <source>
        <dbReference type="SAM" id="Phobius"/>
    </source>
</evidence>
<dbReference type="SUPFAM" id="SSF52058">
    <property type="entry name" value="L domain-like"/>
    <property type="match status" value="1"/>
</dbReference>
<evidence type="ECO:0000256" key="1">
    <source>
        <dbReference type="ARBA" id="ARBA00022614"/>
    </source>
</evidence>
<dbReference type="AlphaFoldDB" id="A0A8K0K9C6"/>
<keyword evidence="4" id="KW-1133">Transmembrane helix</keyword>
<evidence type="ECO:0000313" key="6">
    <source>
        <dbReference type="EMBL" id="KAG8230792.1"/>
    </source>
</evidence>
<feature type="chain" id="PRO_5035445360" evidence="5">
    <location>
        <begin position="20"/>
        <end position="496"/>
    </location>
</feature>
<reference evidence="6" key="2">
    <citation type="submission" date="2017-10" db="EMBL/GenBank/DDBJ databases">
        <title>Ladona fulva Genome sequencing and assembly.</title>
        <authorList>
            <person name="Murali S."/>
            <person name="Richards S."/>
            <person name="Bandaranaike D."/>
            <person name="Bellair M."/>
            <person name="Blankenburg K."/>
            <person name="Chao H."/>
            <person name="Dinh H."/>
            <person name="Doddapaneni H."/>
            <person name="Dugan-Rocha S."/>
            <person name="Elkadiri S."/>
            <person name="Gnanaolivu R."/>
            <person name="Hernandez B."/>
            <person name="Skinner E."/>
            <person name="Javaid M."/>
            <person name="Lee S."/>
            <person name="Li M."/>
            <person name="Ming W."/>
            <person name="Munidasa M."/>
            <person name="Muniz J."/>
            <person name="Nguyen L."/>
            <person name="Hughes D."/>
            <person name="Osuji N."/>
            <person name="Pu L.-L."/>
            <person name="Puazo M."/>
            <person name="Qu C."/>
            <person name="Quiroz J."/>
            <person name="Raj R."/>
            <person name="Weissenberger G."/>
            <person name="Xin Y."/>
            <person name="Zou X."/>
            <person name="Han Y."/>
            <person name="Worley K."/>
            <person name="Muzny D."/>
            <person name="Gibbs R."/>
        </authorList>
    </citation>
    <scope>NUCLEOTIDE SEQUENCE</scope>
    <source>
        <strain evidence="6">Sampled in the wild</strain>
    </source>
</reference>
<dbReference type="OrthoDB" id="4691307at2759"/>
<dbReference type="Proteomes" id="UP000792457">
    <property type="component" value="Unassembled WGS sequence"/>
</dbReference>
<evidence type="ECO:0000256" key="5">
    <source>
        <dbReference type="SAM" id="SignalP"/>
    </source>
</evidence>
<name>A0A8K0K9C6_LADFU</name>
<gene>
    <name evidence="6" type="ORF">J437_LFUL011356</name>
</gene>
<keyword evidence="7" id="KW-1185">Reference proteome</keyword>
<dbReference type="PANTHER" id="PTHR24366:SF96">
    <property type="entry name" value="LEUCINE RICH REPEAT CONTAINING 53"/>
    <property type="match status" value="1"/>
</dbReference>
<feature type="signal peptide" evidence="5">
    <location>
        <begin position="1"/>
        <end position="19"/>
    </location>
</feature>
<protein>
    <submittedName>
        <fullName evidence="6">Uncharacterized protein</fullName>
    </submittedName>
</protein>
<dbReference type="PROSITE" id="PS51450">
    <property type="entry name" value="LRR"/>
    <property type="match status" value="2"/>
</dbReference>
<sequence length="496" mass="56535">MLIFSGFLVFFVFVELYVCQILECPRICICYKWQDFGRVDCVRQGILDAKIGFRGDGNSEAERMTEVIEVMDLSHNSISILNDRDFNLEELKLLKAIHLSHNSIIHVSPLAFLGLENLQLIDLSHNRLRRIQNFRPQPVLLPAEIFINAPNLRVLRLGFNPLEKEDHHGKSNTRGSPLLMAPRLEFLDLGSCHLGHIDLEDFTHLGSLRMLNLSDNQLITLNPSALDSMINLSYLMLTSNPWPCDGSADLHDLDNWLMNHGFKSICPMKKFERIKVETGKHLPQKADDDESLLYYYKSLGNFKEEVGWMKSNLSSMSEDLKDVEVFQELERKADGSFVKMSSYNVHSAVNNNVTNTIYHANCPVYGIPIVWFLIFAFQAGIFVSFLVTFCWMSKLYRVIINGMMKSGIQMTSSFSLRRKSPSGSVRLPSVTNNDSDHNQQRESHHLLDASTTELDGWGLTTPIIPRAAQQRRRKSNSSEAPPTYDEHVSHHPIIIV</sequence>